<dbReference type="STRING" id="1230383.A0A1M8A7Y0"/>
<evidence type="ECO:0000256" key="3">
    <source>
        <dbReference type="ARBA" id="ARBA00025804"/>
    </source>
</evidence>
<dbReference type="SMART" id="SM00662">
    <property type="entry name" value="RPOLD"/>
    <property type="match status" value="1"/>
</dbReference>
<dbReference type="Pfam" id="PF01193">
    <property type="entry name" value="RNA_pol_L"/>
    <property type="match status" value="1"/>
</dbReference>
<dbReference type="InterPro" id="IPR011262">
    <property type="entry name" value="DNA-dir_RNA_pol_insert"/>
</dbReference>
<evidence type="ECO:0000256" key="2">
    <source>
        <dbReference type="ARBA" id="ARBA00023163"/>
    </source>
</evidence>
<dbReference type="Pfam" id="PF01000">
    <property type="entry name" value="RNA_pol_A_bac"/>
    <property type="match status" value="1"/>
</dbReference>
<reference evidence="7" key="1">
    <citation type="journal article" date="2017" name="Nucleic Acids Res.">
        <title>Proteogenomics produces comprehensive and highly accurate protein-coding gene annotation in a complete genome assembly of Malassezia sympodialis.</title>
        <authorList>
            <person name="Zhu Y."/>
            <person name="Engstroem P.G."/>
            <person name="Tellgren-Roth C."/>
            <person name="Baudo C.D."/>
            <person name="Kennell J.C."/>
            <person name="Sun S."/>
            <person name="Billmyre R.B."/>
            <person name="Schroeder M.S."/>
            <person name="Andersson A."/>
            <person name="Holm T."/>
            <person name="Sigurgeirsson B."/>
            <person name="Wu G."/>
            <person name="Sankaranarayanan S.R."/>
            <person name="Siddharthan R."/>
            <person name="Sanyal K."/>
            <person name="Lundeberg J."/>
            <person name="Nystedt B."/>
            <person name="Boekhout T."/>
            <person name="Dawson T.L. Jr."/>
            <person name="Heitman J."/>
            <person name="Scheynius A."/>
            <person name="Lehtioe J."/>
        </authorList>
    </citation>
    <scope>NUCLEOTIDE SEQUENCE [LARGE SCALE GENOMIC DNA]</scope>
    <source>
        <strain evidence="7">ATCC 42132</strain>
    </source>
</reference>
<dbReference type="EMBL" id="LT671824">
    <property type="protein sequence ID" value="SHO78596.1"/>
    <property type="molecule type" value="Genomic_DNA"/>
</dbReference>
<dbReference type="OrthoDB" id="270173at2759"/>
<keyword evidence="2" id="KW-0804">Transcription</keyword>
<organism evidence="6 7">
    <name type="scientific">Malassezia sympodialis (strain ATCC 42132)</name>
    <name type="common">Atopic eczema-associated yeast</name>
    <dbReference type="NCBI Taxonomy" id="1230383"/>
    <lineage>
        <taxon>Eukaryota</taxon>
        <taxon>Fungi</taxon>
        <taxon>Dikarya</taxon>
        <taxon>Basidiomycota</taxon>
        <taxon>Ustilaginomycotina</taxon>
        <taxon>Malasseziomycetes</taxon>
        <taxon>Malasseziales</taxon>
        <taxon>Malasseziaceae</taxon>
        <taxon>Malassezia</taxon>
    </lineage>
</organism>
<dbReference type="PANTHER" id="PTHR11800">
    <property type="entry name" value="DNA-DIRECTED RNA POLYMERASE"/>
    <property type="match status" value="1"/>
</dbReference>
<evidence type="ECO:0000256" key="1">
    <source>
        <dbReference type="ARBA" id="ARBA00022478"/>
    </source>
</evidence>
<dbReference type="PANTHER" id="PTHR11800:SF2">
    <property type="entry name" value="DNA-DIRECTED RNA POLYMERASE II SUBUNIT RPB3"/>
    <property type="match status" value="1"/>
</dbReference>
<accession>A0A1M8A7Y0</accession>
<name>A0A1M8A7Y0_MALS4</name>
<comment type="similarity">
    <text evidence="3">Belongs to the archaeal Rpo3/eukaryotic RPB3 RNA polymerase subunit family.</text>
</comment>
<dbReference type="GO" id="GO:0006366">
    <property type="term" value="P:transcription by RNA polymerase II"/>
    <property type="evidence" value="ECO:0007669"/>
    <property type="project" value="TreeGrafter"/>
</dbReference>
<keyword evidence="7" id="KW-1185">Reference proteome</keyword>
<dbReference type="PROSITE" id="PS00446">
    <property type="entry name" value="RNA_POL_D_30KD"/>
    <property type="match status" value="1"/>
</dbReference>
<proteinExistence type="inferred from homology"/>
<evidence type="ECO:0000313" key="7">
    <source>
        <dbReference type="Proteomes" id="UP000186303"/>
    </source>
</evidence>
<dbReference type="InterPro" id="IPR001514">
    <property type="entry name" value="DNA-dir_RNA_pol_30-40kDasu_CS"/>
</dbReference>
<dbReference type="AlphaFoldDB" id="A0A1M8A7Y0"/>
<dbReference type="CDD" id="cd07031">
    <property type="entry name" value="RNAP_II_RPB3"/>
    <property type="match status" value="1"/>
</dbReference>
<dbReference type="GO" id="GO:0046983">
    <property type="term" value="F:protein dimerization activity"/>
    <property type="evidence" value="ECO:0007669"/>
    <property type="project" value="InterPro"/>
</dbReference>
<dbReference type="InterPro" id="IPR011263">
    <property type="entry name" value="DNA-dir_RNA_pol_RpoA/D/Rpb3"/>
</dbReference>
<dbReference type="GO" id="GO:0003677">
    <property type="term" value="F:DNA binding"/>
    <property type="evidence" value="ECO:0007669"/>
    <property type="project" value="InterPro"/>
</dbReference>
<feature type="region of interest" description="Disordered" evidence="4">
    <location>
        <begin position="243"/>
        <end position="262"/>
    </location>
</feature>
<evidence type="ECO:0000256" key="4">
    <source>
        <dbReference type="SAM" id="MobiDB-lite"/>
    </source>
</evidence>
<dbReference type="FunFam" id="2.170.120.12:FF:000010">
    <property type="entry name" value="Related to RPB3-DNA-directed RNA polymerase II chain"/>
    <property type="match status" value="1"/>
</dbReference>
<dbReference type="GO" id="GO:0005665">
    <property type="term" value="C:RNA polymerase II, core complex"/>
    <property type="evidence" value="ECO:0007669"/>
    <property type="project" value="TreeGrafter"/>
</dbReference>
<dbReference type="Gene3D" id="2.170.120.12">
    <property type="entry name" value="DNA-directed RNA polymerase, insert domain"/>
    <property type="match status" value="1"/>
</dbReference>
<gene>
    <name evidence="6" type="ORF">MSYG_2943</name>
</gene>
<dbReference type="InterPro" id="IPR036643">
    <property type="entry name" value="RNApol_insert_sf"/>
</dbReference>
<dbReference type="GO" id="GO:0003899">
    <property type="term" value="F:DNA-directed RNA polymerase activity"/>
    <property type="evidence" value="ECO:0007669"/>
    <property type="project" value="InterPro"/>
</dbReference>
<dbReference type="SUPFAM" id="SSF56553">
    <property type="entry name" value="Insert subdomain of RNA polymerase alpha subunit"/>
    <property type="match status" value="1"/>
</dbReference>
<dbReference type="VEuPathDB" id="FungiDB:MSYG_2943"/>
<feature type="domain" description="DNA-directed RNA polymerase RpoA/D/Rpb3-type" evidence="5">
    <location>
        <begin position="39"/>
        <end position="301"/>
    </location>
</feature>
<protein>
    <submittedName>
        <fullName evidence="6">Similar to S.cerevisiae protein RPB3 (RNA polymerase II third largest subunit B44)</fullName>
    </submittedName>
</protein>
<dbReference type="InterPro" id="IPR036603">
    <property type="entry name" value="RBP11-like"/>
</dbReference>
<dbReference type="InterPro" id="IPR050518">
    <property type="entry name" value="Rpo3/RPB3_RNA_Pol_subunit"/>
</dbReference>
<evidence type="ECO:0000259" key="5">
    <source>
        <dbReference type="SMART" id="SM00662"/>
    </source>
</evidence>
<sequence>MAAINGMYAPQGAAASSQRMMTDQMQVPNIILREINNTHADFVLENCDLSFANSLRRAIIADVPTVAIDMVEITVNTTVLADEFLAHRLGMIPLLSMDAAKVLIDQRDCSCEDGCDRCSVELTLDALCTSDRGAMLVTSKDLVRSNTIANMYSDEATFGPVAPRHPDFGKPVGHDDPNAPGVSIVQLRKGQHIKARCIARKGFAKEHAKWSPVSAVGFEYDPHNALRHTTLWYELDAKKEWPESKNAHEEEPPAEGTPYDPSRRANRFYFDVESVGSLHPAEIVETGLSLLEYKTAQIVQELGMLLQPADAAIAAPGGGVYNAYGAFDGVSAAYG</sequence>
<keyword evidence="1" id="KW-0240">DNA-directed RNA polymerase</keyword>
<dbReference type="OMA" id="FYFEVES"/>
<dbReference type="SUPFAM" id="SSF55257">
    <property type="entry name" value="RBP11-like subunits of RNA polymerase"/>
    <property type="match status" value="1"/>
</dbReference>
<dbReference type="HAMAP" id="MF_00320">
    <property type="entry name" value="RNApol_arch_Rpo3"/>
    <property type="match status" value="1"/>
</dbReference>
<dbReference type="Proteomes" id="UP000186303">
    <property type="component" value="Chromosome 4"/>
</dbReference>
<dbReference type="InterPro" id="IPR022842">
    <property type="entry name" value="RNAP_Rpo3/Rpb3/RPAC1"/>
</dbReference>
<dbReference type="Gene3D" id="3.30.1360.10">
    <property type="entry name" value="RNA polymerase, RBP11-like subunit"/>
    <property type="match status" value="1"/>
</dbReference>
<evidence type="ECO:0000313" key="6">
    <source>
        <dbReference type="EMBL" id="SHO78596.1"/>
    </source>
</evidence>